<dbReference type="InterPro" id="IPR052895">
    <property type="entry name" value="HetReg/Transcr_Mod"/>
</dbReference>
<feature type="region of interest" description="Disordered" evidence="1">
    <location>
        <begin position="1"/>
        <end position="25"/>
    </location>
</feature>
<accession>A0A6A6P6N9</accession>
<name>A0A6A6P6N9_9PEZI</name>
<dbReference type="Proteomes" id="UP000799766">
    <property type="component" value="Unassembled WGS sequence"/>
</dbReference>
<dbReference type="PANTHER" id="PTHR24148:SF79">
    <property type="entry name" value="HETEROKARYON INCOMPATIBILITY DOMAIN-CONTAINING PROTEIN"/>
    <property type="match status" value="1"/>
</dbReference>
<reference evidence="3" key="1">
    <citation type="journal article" date="2020" name="Stud. Mycol.">
        <title>101 Dothideomycetes genomes: a test case for predicting lifestyles and emergence of pathogens.</title>
        <authorList>
            <person name="Haridas S."/>
            <person name="Albert R."/>
            <person name="Binder M."/>
            <person name="Bloem J."/>
            <person name="Labutti K."/>
            <person name="Salamov A."/>
            <person name="Andreopoulos B."/>
            <person name="Baker S."/>
            <person name="Barry K."/>
            <person name="Bills G."/>
            <person name="Bluhm B."/>
            <person name="Cannon C."/>
            <person name="Castanera R."/>
            <person name="Culley D."/>
            <person name="Daum C."/>
            <person name="Ezra D."/>
            <person name="Gonzalez J."/>
            <person name="Henrissat B."/>
            <person name="Kuo A."/>
            <person name="Liang C."/>
            <person name="Lipzen A."/>
            <person name="Lutzoni F."/>
            <person name="Magnuson J."/>
            <person name="Mondo S."/>
            <person name="Nolan M."/>
            <person name="Ohm R."/>
            <person name="Pangilinan J."/>
            <person name="Park H.-J."/>
            <person name="Ramirez L."/>
            <person name="Alfaro M."/>
            <person name="Sun H."/>
            <person name="Tritt A."/>
            <person name="Yoshinaga Y."/>
            <person name="Zwiers L.-H."/>
            <person name="Turgeon B."/>
            <person name="Goodwin S."/>
            <person name="Spatafora J."/>
            <person name="Crous P."/>
            <person name="Grigoriev I."/>
        </authorList>
    </citation>
    <scope>NUCLEOTIDE SEQUENCE</scope>
    <source>
        <strain evidence="3">ATCC 16933</strain>
    </source>
</reference>
<sequence>MPPRSPESESFRPADANGSDLDLSVRRAPRAVQSPAVESVGRVRTRSLPADHLLSIQAKSEFTYEPLRVLYDEIRLVRINRAWSPLSNAGINLELRTYSLQHAPSYVALSYAWGDDLDDSALYEDITCNGHRLSIKRNLAVALRTVFSAVQCSKTNLNEQGEWILVWADGICINQEDSEEKTSQVSLMKDIYSYARGTIAYVG</sequence>
<feature type="domain" description="Heterokaryon incompatibility" evidence="2">
    <location>
        <begin position="106"/>
        <end position="202"/>
    </location>
</feature>
<gene>
    <name evidence="3" type="ORF">BDY21DRAFT_281996</name>
</gene>
<evidence type="ECO:0000259" key="2">
    <source>
        <dbReference type="Pfam" id="PF06985"/>
    </source>
</evidence>
<dbReference type="Pfam" id="PF06985">
    <property type="entry name" value="HET"/>
    <property type="match status" value="1"/>
</dbReference>
<evidence type="ECO:0000313" key="3">
    <source>
        <dbReference type="EMBL" id="KAF2459468.1"/>
    </source>
</evidence>
<dbReference type="InterPro" id="IPR010730">
    <property type="entry name" value="HET"/>
</dbReference>
<protein>
    <submittedName>
        <fullName evidence="3">Heterokaryon incompatibility protein-domain-containing protein</fullName>
    </submittedName>
</protein>
<dbReference type="EMBL" id="MU001675">
    <property type="protein sequence ID" value="KAF2459468.1"/>
    <property type="molecule type" value="Genomic_DNA"/>
</dbReference>
<feature type="non-terminal residue" evidence="3">
    <location>
        <position position="203"/>
    </location>
</feature>
<proteinExistence type="predicted"/>
<evidence type="ECO:0000313" key="4">
    <source>
        <dbReference type="Proteomes" id="UP000799766"/>
    </source>
</evidence>
<dbReference type="AlphaFoldDB" id="A0A6A6P6N9"/>
<dbReference type="PANTHER" id="PTHR24148">
    <property type="entry name" value="ANKYRIN REPEAT DOMAIN-CONTAINING PROTEIN 39 HOMOLOG-RELATED"/>
    <property type="match status" value="1"/>
</dbReference>
<feature type="compositionally biased region" description="Basic and acidic residues" evidence="1">
    <location>
        <begin position="1"/>
        <end position="12"/>
    </location>
</feature>
<dbReference type="OrthoDB" id="2157530at2759"/>
<evidence type="ECO:0000256" key="1">
    <source>
        <dbReference type="SAM" id="MobiDB-lite"/>
    </source>
</evidence>
<organism evidence="3 4">
    <name type="scientific">Lineolata rhizophorae</name>
    <dbReference type="NCBI Taxonomy" id="578093"/>
    <lineage>
        <taxon>Eukaryota</taxon>
        <taxon>Fungi</taxon>
        <taxon>Dikarya</taxon>
        <taxon>Ascomycota</taxon>
        <taxon>Pezizomycotina</taxon>
        <taxon>Dothideomycetes</taxon>
        <taxon>Dothideomycetes incertae sedis</taxon>
        <taxon>Lineolatales</taxon>
        <taxon>Lineolataceae</taxon>
        <taxon>Lineolata</taxon>
    </lineage>
</organism>
<keyword evidence="4" id="KW-1185">Reference proteome</keyword>